<organism evidence="1 2">
    <name type="scientific">Candidatus Phytoplasma sacchari</name>
    <dbReference type="NCBI Taxonomy" id="2609813"/>
    <lineage>
        <taxon>Bacteria</taxon>
        <taxon>Bacillati</taxon>
        <taxon>Mycoplasmatota</taxon>
        <taxon>Mollicutes</taxon>
        <taxon>Acholeplasmatales</taxon>
        <taxon>Acholeplasmataceae</taxon>
        <taxon>Candidatus Phytoplasma</taxon>
        <taxon>16SrXI (Rice yellow dwarf group)</taxon>
    </lineage>
</organism>
<evidence type="ECO:0008006" key="3">
    <source>
        <dbReference type="Google" id="ProtNLM"/>
    </source>
</evidence>
<reference evidence="1" key="1">
    <citation type="submission" date="2022-12" db="EMBL/GenBank/DDBJ databases">
        <title>Genomic Characterization of Candidatus Phytoplasma sacchari in China.</title>
        <authorList>
            <person name="Zhang R.-Y."/>
        </authorList>
    </citation>
    <scope>NUCLEOTIDE SEQUENCE [LARGE SCALE GENOMIC DNA]</scope>
    <source>
        <strain evidence="1">SCWL1</strain>
    </source>
</reference>
<dbReference type="Gene3D" id="3.40.50.300">
    <property type="entry name" value="P-loop containing nucleotide triphosphate hydrolases"/>
    <property type="match status" value="1"/>
</dbReference>
<proteinExistence type="predicted"/>
<dbReference type="EMBL" id="CP115156">
    <property type="protein sequence ID" value="WBL31236.1"/>
    <property type="molecule type" value="Genomic_DNA"/>
</dbReference>
<dbReference type="SUPFAM" id="SSF52540">
    <property type="entry name" value="P-loop containing nucleoside triphosphate hydrolases"/>
    <property type="match status" value="1"/>
</dbReference>
<accession>A0ABY7M3T0</accession>
<evidence type="ECO:0000313" key="2">
    <source>
        <dbReference type="Proteomes" id="UP001210120"/>
    </source>
</evidence>
<dbReference type="Pfam" id="PF13177">
    <property type="entry name" value="DNA_pol3_delta2"/>
    <property type="match status" value="1"/>
</dbReference>
<dbReference type="InterPro" id="IPR027417">
    <property type="entry name" value="P-loop_NTPase"/>
</dbReference>
<protein>
    <recommendedName>
        <fullName evidence="3">DNA polymerase III subunit delta</fullName>
    </recommendedName>
</protein>
<dbReference type="Proteomes" id="UP001210120">
    <property type="component" value="Chromosome"/>
</dbReference>
<keyword evidence="2" id="KW-1185">Reference proteome</keyword>
<sequence>MNKINKKTKLLENFKIIIKNKRLSHLYLFESNKSDELQFSFIFDLVYEFLKDDYDLPNLRYLIENFSYPNFYYLSSNKELFIKKEQILDMKQYFNQTSLIKSKKVYLINKAENLSYEAANSLLYFFENPANKNILGILLTGNHNLVLSTIISRTHFFYLDFFLTENNLEFLEYFLSKKNKDKLDNVLIRLFQKFRKIKNEEIQKKNYYNNFKKFFLKFIDNFHTKNSFISLFLEIDHLLEENNFISDFLFIITSFFIDLYYKRMKINNVFPVELLDKIFFKKINLEDIISILNVFVEIEQKNYFLDTQTCFFDLLIEVDNKIDKIKKNFYFLKKEN</sequence>
<evidence type="ECO:0000313" key="1">
    <source>
        <dbReference type="EMBL" id="WBL31236.1"/>
    </source>
</evidence>
<name>A0ABY7M3T0_9MOLU</name>
<gene>
    <name evidence="1" type="ORF">O7R10_01305</name>
</gene>